<protein>
    <recommendedName>
        <fullName evidence="9">CRISPR-associated endoribonuclease Cas2</fullName>
        <ecNumber evidence="9">3.1.-.-</ecNumber>
    </recommendedName>
</protein>
<evidence type="ECO:0000256" key="7">
    <source>
        <dbReference type="ARBA" id="ARBA00022842"/>
    </source>
</evidence>
<dbReference type="KEGG" id="rrd:RradSPS_1083"/>
<evidence type="ECO:0000256" key="9">
    <source>
        <dbReference type="HAMAP-Rule" id="MF_01471"/>
    </source>
</evidence>
<dbReference type="Proteomes" id="UP001281130">
    <property type="component" value="Unassembled WGS sequence"/>
</dbReference>
<dbReference type="GO" id="GO:0016787">
    <property type="term" value="F:hydrolase activity"/>
    <property type="evidence" value="ECO:0007669"/>
    <property type="project" value="UniProtKB-KW"/>
</dbReference>
<evidence type="ECO:0000313" key="12">
    <source>
        <dbReference type="EMBL" id="MDX5893773.1"/>
    </source>
</evidence>
<dbReference type="STRING" id="42256.RradSPS_1083"/>
<dbReference type="InterPro" id="IPR021127">
    <property type="entry name" value="CRISPR_associated_Cas2"/>
</dbReference>
<keyword evidence="6 9" id="KW-0378">Hydrolase</keyword>
<organism evidence="11 13">
    <name type="scientific">Rubrobacter radiotolerans</name>
    <name type="common">Arthrobacter radiotolerans</name>
    <dbReference type="NCBI Taxonomy" id="42256"/>
    <lineage>
        <taxon>Bacteria</taxon>
        <taxon>Bacillati</taxon>
        <taxon>Actinomycetota</taxon>
        <taxon>Rubrobacteria</taxon>
        <taxon>Rubrobacterales</taxon>
        <taxon>Rubrobacteraceae</taxon>
        <taxon>Rubrobacter</taxon>
    </lineage>
</organism>
<dbReference type="PANTHER" id="PTHR34405:SF3">
    <property type="entry name" value="CRISPR-ASSOCIATED ENDORIBONUCLEASE CAS2 3"/>
    <property type="match status" value="1"/>
</dbReference>
<gene>
    <name evidence="9 12" type="primary">cas2</name>
    <name evidence="11" type="ORF">RradSPS_1083</name>
    <name evidence="12" type="ORF">SIL72_06990</name>
</gene>
<dbReference type="Gene3D" id="3.30.70.240">
    <property type="match status" value="1"/>
</dbReference>
<dbReference type="PANTHER" id="PTHR34405">
    <property type="entry name" value="CRISPR-ASSOCIATED ENDORIBONUCLEASE CAS2"/>
    <property type="match status" value="1"/>
</dbReference>
<feature type="binding site" evidence="9">
    <location>
        <position position="8"/>
    </location>
    <ligand>
        <name>Mg(2+)</name>
        <dbReference type="ChEBI" id="CHEBI:18420"/>
        <note>catalytic</note>
    </ligand>
</feature>
<dbReference type="RefSeq" id="WP_038681215.1">
    <property type="nucleotide sequence ID" value="NZ_CP007514.1"/>
</dbReference>
<evidence type="ECO:0000256" key="10">
    <source>
        <dbReference type="PIRNR" id="PIRNR032582"/>
    </source>
</evidence>
<reference evidence="11 13" key="1">
    <citation type="submission" date="2014-03" db="EMBL/GenBank/DDBJ databases">
        <title>Complete genome sequence of the Radio-Resistant Rubrobacter radiotolerans RSPS-4.</title>
        <authorList>
            <person name="Egas C.C."/>
            <person name="Barroso C.C."/>
            <person name="Froufe H.J.C."/>
            <person name="Pacheco J.J."/>
            <person name="Albuquerque L.L."/>
            <person name="da Costa M.M.S."/>
        </authorList>
    </citation>
    <scope>NUCLEOTIDE SEQUENCE [LARGE SCALE GENOMIC DNA]</scope>
    <source>
        <strain evidence="11 13">RSPS-4</strain>
    </source>
</reference>
<comment type="function">
    <text evidence="9">CRISPR (clustered regularly interspaced short palindromic repeat), is an adaptive immune system that provides protection against mobile genetic elements (viruses, transposable elements and conjugative plasmids). CRISPR clusters contain sequences complementary to antecedent mobile elements and target invading nucleic acids. CRISPR clusters are transcribed and processed into CRISPR RNA (crRNA). Functions as a ssRNA-specific endoribonuclease. Involved in the integration of spacer DNA into the CRISPR cassette.</text>
</comment>
<dbReference type="Proteomes" id="UP000025229">
    <property type="component" value="Chromosome"/>
</dbReference>
<evidence type="ECO:0000256" key="1">
    <source>
        <dbReference type="ARBA" id="ARBA00001946"/>
    </source>
</evidence>
<keyword evidence="5 9" id="KW-0255">Endonuclease</keyword>
<dbReference type="EC" id="3.1.-.-" evidence="9"/>
<name>A0A023X2B6_RUBRA</name>
<dbReference type="GO" id="GO:0043571">
    <property type="term" value="P:maintenance of CRISPR repeat elements"/>
    <property type="evidence" value="ECO:0007669"/>
    <property type="project" value="UniProtKB-UniRule"/>
</dbReference>
<evidence type="ECO:0000256" key="2">
    <source>
        <dbReference type="ARBA" id="ARBA00009959"/>
    </source>
</evidence>
<keyword evidence="8 9" id="KW-0051">Antiviral defense</keyword>
<evidence type="ECO:0000256" key="5">
    <source>
        <dbReference type="ARBA" id="ARBA00022759"/>
    </source>
</evidence>
<dbReference type="EMBL" id="CP007514">
    <property type="protein sequence ID" value="AHY46366.1"/>
    <property type="molecule type" value="Genomic_DNA"/>
</dbReference>
<proteinExistence type="inferred from homology"/>
<keyword evidence="3 9" id="KW-0540">Nuclease</keyword>
<keyword evidence="4 9" id="KW-0479">Metal-binding</keyword>
<comment type="similarity">
    <text evidence="2 9 10">Belongs to the CRISPR-associated endoribonuclease Cas2 protein family.</text>
</comment>
<reference evidence="12" key="2">
    <citation type="submission" date="2023-11" db="EMBL/GenBank/DDBJ databases">
        <title>MicrobeMod: A computational toolkit for identifying prokaryotic methylation and restriction-modification with nanopore sequencing.</title>
        <authorList>
            <person name="Crits-Christoph A."/>
            <person name="Kang S.C."/>
            <person name="Lee H."/>
            <person name="Ostrov N."/>
        </authorList>
    </citation>
    <scope>NUCLEOTIDE SEQUENCE</scope>
    <source>
        <strain evidence="12">ATCC 51242</strain>
    </source>
</reference>
<dbReference type="CDD" id="cd09725">
    <property type="entry name" value="Cas2_I_II_III"/>
    <property type="match status" value="1"/>
</dbReference>
<comment type="subunit">
    <text evidence="9">Homodimer, forms a heterotetramer with a Cas1 homodimer.</text>
</comment>
<evidence type="ECO:0000256" key="8">
    <source>
        <dbReference type="ARBA" id="ARBA00023118"/>
    </source>
</evidence>
<keyword evidence="7 9" id="KW-0460">Magnesium</keyword>
<evidence type="ECO:0000256" key="3">
    <source>
        <dbReference type="ARBA" id="ARBA00022722"/>
    </source>
</evidence>
<dbReference type="GO" id="GO:0046872">
    <property type="term" value="F:metal ion binding"/>
    <property type="evidence" value="ECO:0007669"/>
    <property type="project" value="UniProtKB-UniRule"/>
</dbReference>
<sequence>MNVLVTYDVNTETKAGRRRLRQVATVCKDYGQRVQFSVFECRVEEAAYEEMRHRLMRTLNPKEDSLRIYRLPFPREKHVEVYGLDRYTSFDDPLVF</sequence>
<evidence type="ECO:0000256" key="6">
    <source>
        <dbReference type="ARBA" id="ARBA00022801"/>
    </source>
</evidence>
<dbReference type="eggNOG" id="COG1343">
    <property type="taxonomic scope" value="Bacteria"/>
</dbReference>
<dbReference type="PATRIC" id="fig|42256.3.peg.1096"/>
<evidence type="ECO:0000256" key="4">
    <source>
        <dbReference type="ARBA" id="ARBA00022723"/>
    </source>
</evidence>
<dbReference type="EMBL" id="JAWXXX010000001">
    <property type="protein sequence ID" value="MDX5893773.1"/>
    <property type="molecule type" value="Genomic_DNA"/>
</dbReference>
<keyword evidence="13" id="KW-1185">Reference proteome</keyword>
<dbReference type="Pfam" id="PF09827">
    <property type="entry name" value="CRISPR_Cas2"/>
    <property type="match status" value="1"/>
</dbReference>
<dbReference type="InterPro" id="IPR019199">
    <property type="entry name" value="Virulence_VapD/CRISPR_Cas2"/>
</dbReference>
<dbReference type="GO" id="GO:0004521">
    <property type="term" value="F:RNA endonuclease activity"/>
    <property type="evidence" value="ECO:0007669"/>
    <property type="project" value="UniProtKB-UniRule"/>
</dbReference>
<dbReference type="GO" id="GO:0051607">
    <property type="term" value="P:defense response to virus"/>
    <property type="evidence" value="ECO:0007669"/>
    <property type="project" value="UniProtKB-UniRule"/>
</dbReference>
<dbReference type="PIRSF" id="PIRSF032582">
    <property type="entry name" value="Cas2"/>
    <property type="match status" value="1"/>
</dbReference>
<dbReference type="NCBIfam" id="TIGR01573">
    <property type="entry name" value="cas2"/>
    <property type="match status" value="1"/>
</dbReference>
<evidence type="ECO:0000313" key="13">
    <source>
        <dbReference type="Proteomes" id="UP000025229"/>
    </source>
</evidence>
<dbReference type="SUPFAM" id="SSF143430">
    <property type="entry name" value="TTP0101/SSO1404-like"/>
    <property type="match status" value="1"/>
</dbReference>
<evidence type="ECO:0000313" key="11">
    <source>
        <dbReference type="EMBL" id="AHY46366.1"/>
    </source>
</evidence>
<accession>A0A023X2B6</accession>
<dbReference type="HOGENOM" id="CLU_161124_3_1_11"/>
<dbReference type="OrthoDB" id="9798176at2"/>
<dbReference type="AlphaFoldDB" id="A0A023X2B6"/>
<dbReference type="HAMAP" id="MF_01471">
    <property type="entry name" value="Cas2"/>
    <property type="match status" value="1"/>
</dbReference>
<comment type="cofactor">
    <cofactor evidence="1 9">
        <name>Mg(2+)</name>
        <dbReference type="ChEBI" id="CHEBI:18420"/>
    </cofactor>
</comment>